<dbReference type="SUPFAM" id="SSF55729">
    <property type="entry name" value="Acyl-CoA N-acyltransferases (Nat)"/>
    <property type="match status" value="1"/>
</dbReference>
<evidence type="ECO:0000313" key="3">
    <source>
        <dbReference type="Proteomes" id="UP000755585"/>
    </source>
</evidence>
<dbReference type="Pfam" id="PF00583">
    <property type="entry name" value="Acetyltransf_1"/>
    <property type="match status" value="1"/>
</dbReference>
<sequence>MSDLVVRHVQASDRILMERLWLLFRHDLSEFQGQLPRPDGSYRSEWLEKVLTGDPEWAGYLISLGEVPIGFCFMRALQQPVHVLNAFFMVRPARRHGYGLQAVQEVLSHHPGPCDVAFQGNNEKAVRFWQRVATETSGDVWTQEERPIRGNPDATPDLWISFKVSDGL</sequence>
<dbReference type="Proteomes" id="UP000755585">
    <property type="component" value="Unassembled WGS sequence"/>
</dbReference>
<protein>
    <submittedName>
        <fullName evidence="2">Acetyltransferase</fullName>
    </submittedName>
</protein>
<evidence type="ECO:0000313" key="2">
    <source>
        <dbReference type="EMBL" id="MBP2356557.1"/>
    </source>
</evidence>
<proteinExistence type="predicted"/>
<accession>A0ABS4UY44</accession>
<gene>
    <name evidence="2" type="ORF">JOF29_007667</name>
</gene>
<name>A0ABS4UY44_9ACTN</name>
<dbReference type="Gene3D" id="3.40.630.30">
    <property type="match status" value="1"/>
</dbReference>
<dbReference type="EMBL" id="JAGINT010000002">
    <property type="protein sequence ID" value="MBP2356557.1"/>
    <property type="molecule type" value="Genomic_DNA"/>
</dbReference>
<dbReference type="InterPro" id="IPR000182">
    <property type="entry name" value="GNAT_dom"/>
</dbReference>
<feature type="domain" description="N-acetyltransferase" evidence="1">
    <location>
        <begin position="18"/>
        <end position="165"/>
    </location>
</feature>
<keyword evidence="3" id="KW-1185">Reference proteome</keyword>
<evidence type="ECO:0000259" key="1">
    <source>
        <dbReference type="PROSITE" id="PS51186"/>
    </source>
</evidence>
<dbReference type="PROSITE" id="PS51186">
    <property type="entry name" value="GNAT"/>
    <property type="match status" value="1"/>
</dbReference>
<organism evidence="2 3">
    <name type="scientific">Kribbella aluminosa</name>
    <dbReference type="NCBI Taxonomy" id="416017"/>
    <lineage>
        <taxon>Bacteria</taxon>
        <taxon>Bacillati</taxon>
        <taxon>Actinomycetota</taxon>
        <taxon>Actinomycetes</taxon>
        <taxon>Propionibacteriales</taxon>
        <taxon>Kribbellaceae</taxon>
        <taxon>Kribbella</taxon>
    </lineage>
</organism>
<reference evidence="2 3" key="1">
    <citation type="submission" date="2021-03" db="EMBL/GenBank/DDBJ databases">
        <title>Sequencing the genomes of 1000 actinobacteria strains.</title>
        <authorList>
            <person name="Klenk H.-P."/>
        </authorList>
    </citation>
    <scope>NUCLEOTIDE SEQUENCE [LARGE SCALE GENOMIC DNA]</scope>
    <source>
        <strain evidence="2 3">DSM 18824</strain>
    </source>
</reference>
<dbReference type="InterPro" id="IPR016181">
    <property type="entry name" value="Acyl_CoA_acyltransferase"/>
</dbReference>
<dbReference type="RefSeq" id="WP_209699052.1">
    <property type="nucleotide sequence ID" value="NZ_BAAAVU010000003.1"/>
</dbReference>
<comment type="caution">
    <text evidence="2">The sequence shown here is derived from an EMBL/GenBank/DDBJ whole genome shotgun (WGS) entry which is preliminary data.</text>
</comment>